<name>A0A0F9QBD1_9ZZZZ</name>
<sequence length="66" mass="7861">MKDKIRIEKHYYNPNDKMEVINMRELLLIACNNGYDDSVNYLIYLLTVKDKVVNFPGGYIKARNEY</sequence>
<evidence type="ECO:0000313" key="1">
    <source>
        <dbReference type="EMBL" id="KKN34367.1"/>
    </source>
</evidence>
<dbReference type="EMBL" id="LAZR01002109">
    <property type="protein sequence ID" value="KKN34367.1"/>
    <property type="molecule type" value="Genomic_DNA"/>
</dbReference>
<organism evidence="1">
    <name type="scientific">marine sediment metagenome</name>
    <dbReference type="NCBI Taxonomy" id="412755"/>
    <lineage>
        <taxon>unclassified sequences</taxon>
        <taxon>metagenomes</taxon>
        <taxon>ecological metagenomes</taxon>
    </lineage>
</organism>
<comment type="caution">
    <text evidence="1">The sequence shown here is derived from an EMBL/GenBank/DDBJ whole genome shotgun (WGS) entry which is preliminary data.</text>
</comment>
<dbReference type="AlphaFoldDB" id="A0A0F9QBD1"/>
<reference evidence="1" key="1">
    <citation type="journal article" date="2015" name="Nature">
        <title>Complex archaea that bridge the gap between prokaryotes and eukaryotes.</title>
        <authorList>
            <person name="Spang A."/>
            <person name="Saw J.H."/>
            <person name="Jorgensen S.L."/>
            <person name="Zaremba-Niedzwiedzka K."/>
            <person name="Martijn J."/>
            <person name="Lind A.E."/>
            <person name="van Eijk R."/>
            <person name="Schleper C."/>
            <person name="Guy L."/>
            <person name="Ettema T.J."/>
        </authorList>
    </citation>
    <scope>NUCLEOTIDE SEQUENCE</scope>
</reference>
<proteinExistence type="predicted"/>
<protein>
    <submittedName>
        <fullName evidence="1">Uncharacterized protein</fullName>
    </submittedName>
</protein>
<gene>
    <name evidence="1" type="ORF">LCGC14_0794140</name>
</gene>
<accession>A0A0F9QBD1</accession>